<accession>K2RWJ6</accession>
<dbReference type="HOGENOM" id="CLU_1993040_0_0_1"/>
<dbReference type="Proteomes" id="UP000007129">
    <property type="component" value="Unassembled WGS sequence"/>
</dbReference>
<comment type="caution">
    <text evidence="2">The sequence shown here is derived from an EMBL/GenBank/DDBJ whole genome shotgun (WGS) entry which is preliminary data.</text>
</comment>
<proteinExistence type="predicted"/>
<dbReference type="InParanoid" id="K2RWJ6"/>
<feature type="compositionally biased region" description="Polar residues" evidence="1">
    <location>
        <begin position="62"/>
        <end position="79"/>
    </location>
</feature>
<evidence type="ECO:0000313" key="3">
    <source>
        <dbReference type="Proteomes" id="UP000007129"/>
    </source>
</evidence>
<feature type="region of interest" description="Disordered" evidence="1">
    <location>
        <begin position="42"/>
        <end position="103"/>
    </location>
</feature>
<sequence>MLQTQKKKTQTNDLLLKPLVRRYDQPPNIPYLPQLVGYGGGESAVSYHFESPNPSAEEHTVGSESGTGNSHGSPMSCPTSSDEDDSSGAEDHTSFYEQDGDNSMLKTYGWLGSVPECLSWTTRSL</sequence>
<dbReference type="VEuPathDB" id="FungiDB:MPH_05762"/>
<dbReference type="EMBL" id="AHHD01000257">
    <property type="protein sequence ID" value="EKG17072.1"/>
    <property type="molecule type" value="Genomic_DNA"/>
</dbReference>
<name>K2RWJ6_MACPH</name>
<reference evidence="2 3" key="1">
    <citation type="journal article" date="2012" name="BMC Genomics">
        <title>Tools to kill: Genome of one of the most destructive plant pathogenic fungi Macrophomina phaseolina.</title>
        <authorList>
            <person name="Islam M.S."/>
            <person name="Haque M.S."/>
            <person name="Islam M.M."/>
            <person name="Emdad E.M."/>
            <person name="Halim A."/>
            <person name="Hossen Q.M.M."/>
            <person name="Hossain M.Z."/>
            <person name="Ahmed B."/>
            <person name="Rahim S."/>
            <person name="Rahman M.S."/>
            <person name="Alam M.M."/>
            <person name="Hou S."/>
            <person name="Wan X."/>
            <person name="Saito J.A."/>
            <person name="Alam M."/>
        </authorList>
    </citation>
    <scope>NUCLEOTIDE SEQUENCE [LARGE SCALE GENOMIC DNA]</scope>
    <source>
        <strain evidence="2 3">MS6</strain>
    </source>
</reference>
<evidence type="ECO:0000256" key="1">
    <source>
        <dbReference type="SAM" id="MobiDB-lite"/>
    </source>
</evidence>
<organism evidence="2 3">
    <name type="scientific">Macrophomina phaseolina (strain MS6)</name>
    <name type="common">Charcoal rot fungus</name>
    <dbReference type="NCBI Taxonomy" id="1126212"/>
    <lineage>
        <taxon>Eukaryota</taxon>
        <taxon>Fungi</taxon>
        <taxon>Dikarya</taxon>
        <taxon>Ascomycota</taxon>
        <taxon>Pezizomycotina</taxon>
        <taxon>Dothideomycetes</taxon>
        <taxon>Dothideomycetes incertae sedis</taxon>
        <taxon>Botryosphaeriales</taxon>
        <taxon>Botryosphaeriaceae</taxon>
        <taxon>Macrophomina</taxon>
    </lineage>
</organism>
<evidence type="ECO:0000313" key="2">
    <source>
        <dbReference type="EMBL" id="EKG17072.1"/>
    </source>
</evidence>
<gene>
    <name evidence="2" type="ORF">MPH_05762</name>
</gene>
<protein>
    <submittedName>
        <fullName evidence="2">Uncharacterized protein</fullName>
    </submittedName>
</protein>
<dbReference type="AlphaFoldDB" id="K2RWJ6"/>
<feature type="region of interest" description="Disordered" evidence="1">
    <location>
        <begin position="1"/>
        <end position="28"/>
    </location>
</feature>